<feature type="non-terminal residue" evidence="2">
    <location>
        <position position="1"/>
    </location>
</feature>
<protein>
    <recommendedName>
        <fullName evidence="1">Uroporphyrinogen decarboxylase (URO-D) domain-containing protein</fullName>
    </recommendedName>
</protein>
<sequence length="84" mass="9366">QTSARDMELEKVYKLYGGKVCLHGGMDVQKLLVEKTPEEIKEEVKKVVSLWGSRGGIILAPSHETLPDTPVENILAIYETINEV</sequence>
<evidence type="ECO:0000259" key="1">
    <source>
        <dbReference type="Pfam" id="PF01208"/>
    </source>
</evidence>
<gene>
    <name evidence="2" type="ORF">S12H4_61575</name>
</gene>
<evidence type="ECO:0000313" key="2">
    <source>
        <dbReference type="EMBL" id="GAJ21364.1"/>
    </source>
</evidence>
<dbReference type="EMBL" id="BARW01040924">
    <property type="protein sequence ID" value="GAJ21364.1"/>
    <property type="molecule type" value="Genomic_DNA"/>
</dbReference>
<organism evidence="2">
    <name type="scientific">marine sediment metagenome</name>
    <dbReference type="NCBI Taxonomy" id="412755"/>
    <lineage>
        <taxon>unclassified sequences</taxon>
        <taxon>metagenomes</taxon>
        <taxon>ecological metagenomes</taxon>
    </lineage>
</organism>
<dbReference type="InterPro" id="IPR038071">
    <property type="entry name" value="UROD/MetE-like_sf"/>
</dbReference>
<dbReference type="AlphaFoldDB" id="X1UV56"/>
<reference evidence="2" key="1">
    <citation type="journal article" date="2014" name="Front. Microbiol.">
        <title>High frequency of phylogenetically diverse reductive dehalogenase-homologous genes in deep subseafloor sedimentary metagenomes.</title>
        <authorList>
            <person name="Kawai M."/>
            <person name="Futagami T."/>
            <person name="Toyoda A."/>
            <person name="Takaki Y."/>
            <person name="Nishi S."/>
            <person name="Hori S."/>
            <person name="Arai W."/>
            <person name="Tsubouchi T."/>
            <person name="Morono Y."/>
            <person name="Uchiyama I."/>
            <person name="Ito T."/>
            <person name="Fujiyama A."/>
            <person name="Inagaki F."/>
            <person name="Takami H."/>
        </authorList>
    </citation>
    <scope>NUCLEOTIDE SEQUENCE</scope>
    <source>
        <strain evidence="2">Expedition CK06-06</strain>
    </source>
</reference>
<comment type="caution">
    <text evidence="2">The sequence shown here is derived from an EMBL/GenBank/DDBJ whole genome shotgun (WGS) entry which is preliminary data.</text>
</comment>
<dbReference type="GO" id="GO:0004853">
    <property type="term" value="F:uroporphyrinogen decarboxylase activity"/>
    <property type="evidence" value="ECO:0007669"/>
    <property type="project" value="InterPro"/>
</dbReference>
<name>X1UV56_9ZZZZ</name>
<dbReference type="Gene3D" id="3.20.20.210">
    <property type="match status" value="1"/>
</dbReference>
<dbReference type="Pfam" id="PF01208">
    <property type="entry name" value="URO-D"/>
    <property type="match status" value="1"/>
</dbReference>
<dbReference type="GO" id="GO:0006779">
    <property type="term" value="P:porphyrin-containing compound biosynthetic process"/>
    <property type="evidence" value="ECO:0007669"/>
    <property type="project" value="InterPro"/>
</dbReference>
<accession>X1UV56</accession>
<dbReference type="InterPro" id="IPR000257">
    <property type="entry name" value="Uroporphyrinogen_deCOase"/>
</dbReference>
<feature type="domain" description="Uroporphyrinogen decarboxylase (URO-D)" evidence="1">
    <location>
        <begin position="8"/>
        <end position="83"/>
    </location>
</feature>
<dbReference type="SUPFAM" id="SSF51726">
    <property type="entry name" value="UROD/MetE-like"/>
    <property type="match status" value="1"/>
</dbReference>
<proteinExistence type="predicted"/>